<proteinExistence type="predicted"/>
<protein>
    <submittedName>
        <fullName evidence="1">1857_t:CDS:1</fullName>
    </submittedName>
</protein>
<sequence length="77" mass="9133">MESSSSSQVRYQENDMNPSYFLFLKNFQGQDPFSFENQQDLYEGATGAYHETYQVNQQQQNLYQGTYSPLQVHQRHQ</sequence>
<dbReference type="Proteomes" id="UP000789920">
    <property type="component" value="Unassembled WGS sequence"/>
</dbReference>
<organism evidence="1 2">
    <name type="scientific">Racocetra persica</name>
    <dbReference type="NCBI Taxonomy" id="160502"/>
    <lineage>
        <taxon>Eukaryota</taxon>
        <taxon>Fungi</taxon>
        <taxon>Fungi incertae sedis</taxon>
        <taxon>Mucoromycota</taxon>
        <taxon>Glomeromycotina</taxon>
        <taxon>Glomeromycetes</taxon>
        <taxon>Diversisporales</taxon>
        <taxon>Gigasporaceae</taxon>
        <taxon>Racocetra</taxon>
    </lineage>
</organism>
<accession>A0ACA9NIH0</accession>
<feature type="non-terminal residue" evidence="1">
    <location>
        <position position="77"/>
    </location>
</feature>
<name>A0ACA9NIH0_9GLOM</name>
<dbReference type="EMBL" id="CAJVQC010013506">
    <property type="protein sequence ID" value="CAG8648838.1"/>
    <property type="molecule type" value="Genomic_DNA"/>
</dbReference>
<gene>
    <name evidence="1" type="ORF">RPERSI_LOCUS7785</name>
</gene>
<keyword evidence="2" id="KW-1185">Reference proteome</keyword>
<evidence type="ECO:0000313" key="2">
    <source>
        <dbReference type="Proteomes" id="UP000789920"/>
    </source>
</evidence>
<comment type="caution">
    <text evidence="1">The sequence shown here is derived from an EMBL/GenBank/DDBJ whole genome shotgun (WGS) entry which is preliminary data.</text>
</comment>
<evidence type="ECO:0000313" key="1">
    <source>
        <dbReference type="EMBL" id="CAG8648838.1"/>
    </source>
</evidence>
<reference evidence="1" key="1">
    <citation type="submission" date="2021-06" db="EMBL/GenBank/DDBJ databases">
        <authorList>
            <person name="Kallberg Y."/>
            <person name="Tangrot J."/>
            <person name="Rosling A."/>
        </authorList>
    </citation>
    <scope>NUCLEOTIDE SEQUENCE</scope>
    <source>
        <strain evidence="1">MA461A</strain>
    </source>
</reference>